<dbReference type="GO" id="GO:0008254">
    <property type="term" value="F:3'-nucleotidase activity"/>
    <property type="evidence" value="ECO:0007669"/>
    <property type="project" value="TreeGrafter"/>
</dbReference>
<comment type="similarity">
    <text evidence="4 9">Belongs to the SurE nucleotidase family.</text>
</comment>
<evidence type="ECO:0000256" key="2">
    <source>
        <dbReference type="ARBA" id="ARBA00001946"/>
    </source>
</evidence>
<protein>
    <recommendedName>
        <fullName evidence="9">5'-nucleotidase SurE</fullName>
        <ecNumber evidence="9">3.1.3.5</ecNumber>
    </recommendedName>
    <alternativeName>
        <fullName evidence="9">Nucleoside 5'-monophosphate phosphohydrolase</fullName>
    </alternativeName>
</protein>
<evidence type="ECO:0000256" key="9">
    <source>
        <dbReference type="HAMAP-Rule" id="MF_00060"/>
    </source>
</evidence>
<evidence type="ECO:0000256" key="6">
    <source>
        <dbReference type="ARBA" id="ARBA00022723"/>
    </source>
</evidence>
<dbReference type="Proteomes" id="UP000198820">
    <property type="component" value="Unassembled WGS sequence"/>
</dbReference>
<feature type="binding site" evidence="9">
    <location>
        <position position="43"/>
    </location>
    <ligand>
        <name>a divalent metal cation</name>
        <dbReference type="ChEBI" id="CHEBI:60240"/>
    </ligand>
</feature>
<dbReference type="InterPro" id="IPR030048">
    <property type="entry name" value="SurE"/>
</dbReference>
<keyword evidence="6 9" id="KW-0479">Metal-binding</keyword>
<keyword evidence="7 9" id="KW-0547">Nucleotide-binding</keyword>
<evidence type="ECO:0000256" key="1">
    <source>
        <dbReference type="ARBA" id="ARBA00000815"/>
    </source>
</evidence>
<comment type="cofactor">
    <cofactor evidence="2">
        <name>Mg(2+)</name>
        <dbReference type="ChEBI" id="CHEBI:18420"/>
    </cofactor>
</comment>
<dbReference type="NCBIfam" id="NF001492">
    <property type="entry name" value="PRK00346.2-2"/>
    <property type="match status" value="1"/>
</dbReference>
<evidence type="ECO:0000256" key="4">
    <source>
        <dbReference type="ARBA" id="ARBA00011062"/>
    </source>
</evidence>
<feature type="binding site" evidence="9">
    <location>
        <position position="12"/>
    </location>
    <ligand>
        <name>a divalent metal cation</name>
        <dbReference type="ChEBI" id="CHEBI:60240"/>
    </ligand>
</feature>
<dbReference type="InterPro" id="IPR002828">
    <property type="entry name" value="SurE-like_Pase/nucleotidase"/>
</dbReference>
<feature type="domain" description="Survival protein SurE-like phosphatase/nucleotidase" evidence="10">
    <location>
        <begin position="7"/>
        <end position="196"/>
    </location>
</feature>
<dbReference type="HAMAP" id="MF_00060">
    <property type="entry name" value="SurE"/>
    <property type="match status" value="1"/>
</dbReference>
<comment type="cofactor">
    <cofactor evidence="9">
        <name>a divalent metal cation</name>
        <dbReference type="ChEBI" id="CHEBI:60240"/>
    </cofactor>
    <text evidence="9">Binds 1 divalent metal cation per subunit.</text>
</comment>
<name>A0A1H4CFZ3_9FLAO</name>
<dbReference type="SUPFAM" id="SSF64167">
    <property type="entry name" value="SurE-like"/>
    <property type="match status" value="1"/>
</dbReference>
<comment type="catalytic activity">
    <reaction evidence="1 9">
        <text>a ribonucleoside 5'-phosphate + H2O = a ribonucleoside + phosphate</text>
        <dbReference type="Rhea" id="RHEA:12484"/>
        <dbReference type="ChEBI" id="CHEBI:15377"/>
        <dbReference type="ChEBI" id="CHEBI:18254"/>
        <dbReference type="ChEBI" id="CHEBI:43474"/>
        <dbReference type="ChEBI" id="CHEBI:58043"/>
        <dbReference type="EC" id="3.1.3.5"/>
    </reaction>
</comment>
<dbReference type="GO" id="GO:0005737">
    <property type="term" value="C:cytoplasm"/>
    <property type="evidence" value="ECO:0007669"/>
    <property type="project" value="UniProtKB-SubCell"/>
</dbReference>
<evidence type="ECO:0000256" key="5">
    <source>
        <dbReference type="ARBA" id="ARBA00022490"/>
    </source>
</evidence>
<dbReference type="GO" id="GO:0000166">
    <property type="term" value="F:nucleotide binding"/>
    <property type="evidence" value="ECO:0007669"/>
    <property type="project" value="UniProtKB-KW"/>
</dbReference>
<gene>
    <name evidence="9" type="primary">surE</name>
    <name evidence="11" type="ORF">SAMN05421540_1083</name>
</gene>
<dbReference type="STRING" id="908615.SAMN05421540_1083"/>
<reference evidence="11 12" key="1">
    <citation type="submission" date="2016-10" db="EMBL/GenBank/DDBJ databases">
        <authorList>
            <person name="de Groot N.N."/>
        </authorList>
    </citation>
    <scope>NUCLEOTIDE SEQUENCE [LARGE SCALE GENOMIC DNA]</scope>
    <source>
        <strain evidence="11 12">DSM 23581</strain>
    </source>
</reference>
<dbReference type="Gene3D" id="3.40.1210.10">
    <property type="entry name" value="Survival protein SurE-like phosphatase/nucleotidase"/>
    <property type="match status" value="1"/>
</dbReference>
<dbReference type="GO" id="GO:0004309">
    <property type="term" value="F:exopolyphosphatase activity"/>
    <property type="evidence" value="ECO:0007669"/>
    <property type="project" value="TreeGrafter"/>
</dbReference>
<keyword evidence="8 9" id="KW-0378">Hydrolase</keyword>
<dbReference type="RefSeq" id="WP_093244496.1">
    <property type="nucleotide sequence ID" value="NZ_FNQF01000008.1"/>
</dbReference>
<dbReference type="FunFam" id="3.40.1210.10:FF:000001">
    <property type="entry name" value="5'/3'-nucleotidase SurE"/>
    <property type="match status" value="1"/>
</dbReference>
<evidence type="ECO:0000256" key="8">
    <source>
        <dbReference type="ARBA" id="ARBA00022801"/>
    </source>
</evidence>
<comment type="subcellular location">
    <subcellularLocation>
        <location evidence="3 9">Cytoplasm</location>
    </subcellularLocation>
</comment>
<evidence type="ECO:0000313" key="11">
    <source>
        <dbReference type="EMBL" id="SEA59264.1"/>
    </source>
</evidence>
<dbReference type="EC" id="3.1.3.5" evidence="9"/>
<evidence type="ECO:0000259" key="10">
    <source>
        <dbReference type="Pfam" id="PF01975"/>
    </source>
</evidence>
<dbReference type="PANTHER" id="PTHR30457">
    <property type="entry name" value="5'-NUCLEOTIDASE SURE"/>
    <property type="match status" value="1"/>
</dbReference>
<comment type="function">
    <text evidence="9">Nucleotidase that shows phosphatase activity on nucleoside 5'-monophosphates.</text>
</comment>
<sequence length="260" mass="28627">MSRKPLILVTNDDGITAPGIRHLIQIMNTIGDVVVVAPDRPQSGMGHAITLSENLYCDPVVIDQYSDIEEYSCSGTPVDCVKIGTQQILVRQPDLLVSGINHGSNASINVIYSGTMSAAVEAGIEGIPAIGFSLLDYSMEADFKPSTKYVKRIAMEVLEKGLPPRTVLNVNIPIAKKSSDIKGIKICRQAQAKWQEQFDKRSNPQGRDYYWLSGEFVNQDDGENTDVEALENNYVSVVPIQFDLTAHTALEELKKWDLDA</sequence>
<dbReference type="EMBL" id="FNQF01000008">
    <property type="protein sequence ID" value="SEA59264.1"/>
    <property type="molecule type" value="Genomic_DNA"/>
</dbReference>
<dbReference type="AlphaFoldDB" id="A0A1H4CFZ3"/>
<evidence type="ECO:0000256" key="3">
    <source>
        <dbReference type="ARBA" id="ARBA00004496"/>
    </source>
</evidence>
<proteinExistence type="inferred from homology"/>
<dbReference type="GO" id="GO:0046872">
    <property type="term" value="F:metal ion binding"/>
    <property type="evidence" value="ECO:0007669"/>
    <property type="project" value="UniProtKB-UniRule"/>
</dbReference>
<dbReference type="InterPro" id="IPR036523">
    <property type="entry name" value="SurE-like_sf"/>
</dbReference>
<evidence type="ECO:0000256" key="7">
    <source>
        <dbReference type="ARBA" id="ARBA00022741"/>
    </source>
</evidence>
<dbReference type="PANTHER" id="PTHR30457:SF12">
    <property type="entry name" value="5'_3'-NUCLEOTIDASE SURE"/>
    <property type="match status" value="1"/>
</dbReference>
<feature type="binding site" evidence="9">
    <location>
        <position position="101"/>
    </location>
    <ligand>
        <name>a divalent metal cation</name>
        <dbReference type="ChEBI" id="CHEBI:60240"/>
    </ligand>
</feature>
<dbReference type="Pfam" id="PF01975">
    <property type="entry name" value="SurE"/>
    <property type="match status" value="1"/>
</dbReference>
<keyword evidence="12" id="KW-1185">Reference proteome</keyword>
<dbReference type="GO" id="GO:0008253">
    <property type="term" value="F:5'-nucleotidase activity"/>
    <property type="evidence" value="ECO:0007669"/>
    <property type="project" value="UniProtKB-UniRule"/>
</dbReference>
<dbReference type="NCBIfam" id="TIGR00087">
    <property type="entry name" value="surE"/>
    <property type="match status" value="1"/>
</dbReference>
<accession>A0A1H4CFZ3</accession>
<feature type="binding site" evidence="9">
    <location>
        <position position="13"/>
    </location>
    <ligand>
        <name>a divalent metal cation</name>
        <dbReference type="ChEBI" id="CHEBI:60240"/>
    </ligand>
</feature>
<organism evidence="11 12">
    <name type="scientific">Psychroflexus halocasei</name>
    <dbReference type="NCBI Taxonomy" id="908615"/>
    <lineage>
        <taxon>Bacteria</taxon>
        <taxon>Pseudomonadati</taxon>
        <taxon>Bacteroidota</taxon>
        <taxon>Flavobacteriia</taxon>
        <taxon>Flavobacteriales</taxon>
        <taxon>Flavobacteriaceae</taxon>
        <taxon>Psychroflexus</taxon>
    </lineage>
</organism>
<dbReference type="NCBIfam" id="NF001490">
    <property type="entry name" value="PRK00346.1-4"/>
    <property type="match status" value="1"/>
</dbReference>
<keyword evidence="5 9" id="KW-0963">Cytoplasm</keyword>
<evidence type="ECO:0000313" key="12">
    <source>
        <dbReference type="Proteomes" id="UP000198820"/>
    </source>
</evidence>